<dbReference type="GO" id="GO:0009252">
    <property type="term" value="P:peptidoglycan biosynthetic process"/>
    <property type="evidence" value="ECO:0007669"/>
    <property type="project" value="UniProtKB-UniRule"/>
</dbReference>
<evidence type="ECO:0000256" key="6">
    <source>
        <dbReference type="ARBA" id="ARBA00023316"/>
    </source>
</evidence>
<gene>
    <name evidence="7 8" type="primary">mltG</name>
    <name evidence="8" type="ORF">IAC55_04725</name>
</gene>
<evidence type="ECO:0000256" key="3">
    <source>
        <dbReference type="ARBA" id="ARBA00022989"/>
    </source>
</evidence>
<dbReference type="PANTHER" id="PTHR30518:SF2">
    <property type="entry name" value="ENDOLYTIC MUREIN TRANSGLYCOSYLASE"/>
    <property type="match status" value="1"/>
</dbReference>
<evidence type="ECO:0000256" key="2">
    <source>
        <dbReference type="ARBA" id="ARBA00022692"/>
    </source>
</evidence>
<dbReference type="CDD" id="cd08010">
    <property type="entry name" value="MltG_like"/>
    <property type="match status" value="1"/>
</dbReference>
<protein>
    <recommendedName>
        <fullName evidence="7">Endolytic murein transglycosylase</fullName>
        <ecNumber evidence="7">4.2.2.29</ecNumber>
    </recommendedName>
    <alternativeName>
        <fullName evidence="7">Peptidoglycan lytic transglycosylase</fullName>
    </alternativeName>
    <alternativeName>
        <fullName evidence="7">Peptidoglycan polymerization terminase</fullName>
    </alternativeName>
</protein>
<evidence type="ECO:0000313" key="8">
    <source>
        <dbReference type="EMBL" id="MBO8434610.1"/>
    </source>
</evidence>
<evidence type="ECO:0000313" key="9">
    <source>
        <dbReference type="Proteomes" id="UP000823611"/>
    </source>
</evidence>
<organism evidence="8 9">
    <name type="scientific">Candidatus Fimicola merdigallinarum</name>
    <dbReference type="NCBI Taxonomy" id="2840819"/>
    <lineage>
        <taxon>Bacteria</taxon>
        <taxon>Bacillati</taxon>
        <taxon>Bacillota</taxon>
        <taxon>Clostridia</taxon>
        <taxon>Lachnospirales</taxon>
        <taxon>Lachnospiraceae</taxon>
        <taxon>Lachnospiraceae incertae sedis</taxon>
        <taxon>Candidatus Fimicola</taxon>
    </lineage>
</organism>
<proteinExistence type="inferred from homology"/>
<dbReference type="HAMAP" id="MF_02065">
    <property type="entry name" value="MltG"/>
    <property type="match status" value="1"/>
</dbReference>
<keyword evidence="5 7" id="KW-0456">Lyase</keyword>
<dbReference type="GO" id="GO:0008932">
    <property type="term" value="F:lytic endotransglycosylase activity"/>
    <property type="evidence" value="ECO:0007669"/>
    <property type="project" value="UniProtKB-UniRule"/>
</dbReference>
<evidence type="ECO:0000256" key="7">
    <source>
        <dbReference type="HAMAP-Rule" id="MF_02065"/>
    </source>
</evidence>
<keyword evidence="1 7" id="KW-1003">Cell membrane</keyword>
<dbReference type="PANTHER" id="PTHR30518">
    <property type="entry name" value="ENDOLYTIC MUREIN TRANSGLYCOSYLASE"/>
    <property type="match status" value="1"/>
</dbReference>
<keyword evidence="6 7" id="KW-0961">Cell wall biogenesis/degradation</keyword>
<sequence length="344" mass="38228">MRKRKKGCLGIVLVIAILLVIIGFSAKAMLSGGGKNSGKEVILTIPSGSTTSDIADILKENGVISNELMFKLKSKFDGYDGTFKQGTYSLETGSSLESIMEILKSGSNIAESNRITIPEGYTVPEIARYLDEKGIVTYDDFISTVNIGDFDYEFVKAIPEGRAYRLEGYLFPDTYYISDNATSKEIIDKMLSRFSSVYTEENIKKAEDLGLTFDEAIIVASMVEAEIVAPNERPIAAGVIYNRLEIGMPLQIDSTVLYAMEVKKEVVTYDDLKVSSPYNTYKNNGLPIGPISNPGELAIEASLNPDDNNYIYYVLKDRTSGEHYYTDNYDDFLKAKESYKAHFN</sequence>
<dbReference type="GO" id="GO:0005886">
    <property type="term" value="C:plasma membrane"/>
    <property type="evidence" value="ECO:0007669"/>
    <property type="project" value="UniProtKB-UniRule"/>
</dbReference>
<dbReference type="InterPro" id="IPR003770">
    <property type="entry name" value="MLTG-like"/>
</dbReference>
<evidence type="ECO:0000256" key="4">
    <source>
        <dbReference type="ARBA" id="ARBA00023136"/>
    </source>
</evidence>
<evidence type="ECO:0000256" key="1">
    <source>
        <dbReference type="ARBA" id="ARBA00022475"/>
    </source>
</evidence>
<feature type="site" description="Important for catalytic activity" evidence="7">
    <location>
        <position position="226"/>
    </location>
</feature>
<dbReference type="Proteomes" id="UP000823611">
    <property type="component" value="Unassembled WGS sequence"/>
</dbReference>
<dbReference type="EMBL" id="JADIMX010000089">
    <property type="protein sequence ID" value="MBO8434610.1"/>
    <property type="molecule type" value="Genomic_DNA"/>
</dbReference>
<dbReference type="Gene3D" id="3.30.1490.480">
    <property type="entry name" value="Endolytic murein transglycosylase"/>
    <property type="match status" value="2"/>
</dbReference>
<dbReference type="EC" id="4.2.2.29" evidence="7"/>
<keyword evidence="2 7" id="KW-0812">Transmembrane</keyword>
<comment type="catalytic activity">
    <reaction evidence="7">
        <text>a peptidoglycan chain = a peptidoglycan chain with N-acetyl-1,6-anhydromuramyl-[peptide] at the reducing end + a peptidoglycan chain with N-acetylglucosamine at the non-reducing end.</text>
        <dbReference type="EC" id="4.2.2.29"/>
    </reaction>
</comment>
<reference evidence="8" key="1">
    <citation type="submission" date="2020-10" db="EMBL/GenBank/DDBJ databases">
        <authorList>
            <person name="Gilroy R."/>
        </authorList>
    </citation>
    <scope>NUCLEOTIDE SEQUENCE</scope>
    <source>
        <strain evidence="8">F6-4510</strain>
    </source>
</reference>
<accession>A0A9D9DX74</accession>
<comment type="function">
    <text evidence="7">Functions as a peptidoglycan terminase that cleaves nascent peptidoglycan strands endolytically to terminate their elongation.</text>
</comment>
<keyword evidence="4 7" id="KW-0472">Membrane</keyword>
<dbReference type="NCBIfam" id="TIGR00247">
    <property type="entry name" value="endolytic transglycosylase MltG"/>
    <property type="match status" value="1"/>
</dbReference>
<dbReference type="GO" id="GO:0071555">
    <property type="term" value="P:cell wall organization"/>
    <property type="evidence" value="ECO:0007669"/>
    <property type="project" value="UniProtKB-KW"/>
</dbReference>
<name>A0A9D9DX74_9FIRM</name>
<reference evidence="8" key="2">
    <citation type="journal article" date="2021" name="PeerJ">
        <title>Extensive microbial diversity within the chicken gut microbiome revealed by metagenomics and culture.</title>
        <authorList>
            <person name="Gilroy R."/>
            <person name="Ravi A."/>
            <person name="Getino M."/>
            <person name="Pursley I."/>
            <person name="Horton D.L."/>
            <person name="Alikhan N.F."/>
            <person name="Baker D."/>
            <person name="Gharbi K."/>
            <person name="Hall N."/>
            <person name="Watson M."/>
            <person name="Adriaenssens E.M."/>
            <person name="Foster-Nyarko E."/>
            <person name="Jarju S."/>
            <person name="Secka A."/>
            <person name="Antonio M."/>
            <person name="Oren A."/>
            <person name="Chaudhuri R.R."/>
            <person name="La Ragione R."/>
            <person name="Hildebrand F."/>
            <person name="Pallen M.J."/>
        </authorList>
    </citation>
    <scope>NUCLEOTIDE SEQUENCE</scope>
    <source>
        <strain evidence="8">F6-4510</strain>
    </source>
</reference>
<comment type="similarity">
    <text evidence="7">Belongs to the transglycosylase MltG family.</text>
</comment>
<comment type="caution">
    <text evidence="8">The sequence shown here is derived from an EMBL/GenBank/DDBJ whole genome shotgun (WGS) entry which is preliminary data.</text>
</comment>
<dbReference type="Pfam" id="PF02618">
    <property type="entry name" value="YceG"/>
    <property type="match status" value="1"/>
</dbReference>
<dbReference type="AlphaFoldDB" id="A0A9D9DX74"/>
<evidence type="ECO:0000256" key="5">
    <source>
        <dbReference type="ARBA" id="ARBA00023239"/>
    </source>
</evidence>
<keyword evidence="3 7" id="KW-1133">Transmembrane helix</keyword>